<dbReference type="SUPFAM" id="SSF52540">
    <property type="entry name" value="P-loop containing nucleoside triphosphate hydrolases"/>
    <property type="match status" value="1"/>
</dbReference>
<dbReference type="PROSITE" id="PS50893">
    <property type="entry name" value="ABC_TRANSPORTER_2"/>
    <property type="match status" value="1"/>
</dbReference>
<dbReference type="GO" id="GO:0015658">
    <property type="term" value="F:branched-chain amino acid transmembrane transporter activity"/>
    <property type="evidence" value="ECO:0007669"/>
    <property type="project" value="TreeGrafter"/>
</dbReference>
<dbReference type="GO" id="GO:0005524">
    <property type="term" value="F:ATP binding"/>
    <property type="evidence" value="ECO:0007669"/>
    <property type="project" value="UniProtKB-KW"/>
</dbReference>
<dbReference type="EMBL" id="CAADJE010000022">
    <property type="protein sequence ID" value="VFS64405.1"/>
    <property type="molecule type" value="Genomic_DNA"/>
</dbReference>
<dbReference type="InterPro" id="IPR003439">
    <property type="entry name" value="ABC_transporter-like_ATP-bd"/>
</dbReference>
<dbReference type="GO" id="GO:0016887">
    <property type="term" value="F:ATP hydrolysis activity"/>
    <property type="evidence" value="ECO:0007669"/>
    <property type="project" value="InterPro"/>
</dbReference>
<dbReference type="AlphaFoldDB" id="A0A485AU21"/>
<feature type="domain" description="ABC transporter" evidence="6">
    <location>
        <begin position="2"/>
        <end position="239"/>
    </location>
</feature>
<keyword evidence="4" id="KW-0067">ATP-binding</keyword>
<evidence type="ECO:0000256" key="5">
    <source>
        <dbReference type="ARBA" id="ARBA00022970"/>
    </source>
</evidence>
<dbReference type="PANTHER" id="PTHR43820:SF5">
    <property type="entry name" value="HIGH-AFFINITY BRANCHED-CHAIN AMINO ACID TRANSPORT ATP-BINDING PROTEIN"/>
    <property type="match status" value="1"/>
</dbReference>
<dbReference type="InterPro" id="IPR052156">
    <property type="entry name" value="BCAA_Transport_ATP-bd_LivF"/>
</dbReference>
<dbReference type="PANTHER" id="PTHR43820">
    <property type="entry name" value="HIGH-AFFINITY BRANCHED-CHAIN AMINO ACID TRANSPORT ATP-BINDING PROTEIN LIVF"/>
    <property type="match status" value="1"/>
</dbReference>
<gene>
    <name evidence="7" type="primary">livF_2</name>
    <name evidence="7" type="ORF">NCTC12998_02587</name>
</gene>
<proteinExistence type="inferred from homology"/>
<dbReference type="Proteomes" id="UP000345637">
    <property type="component" value="Unassembled WGS sequence"/>
</dbReference>
<sequence length="241" mass="27262">MLSLRAVNQYYGNQHTLWNVDLELQPGECTCVMGLQGMGKTTLVNCITGHLPVASGSMTWHDVGSPPCDITPPLRPFPFDYWHRLCPAGQADLFSTERRGESAYCAGRRRKPRAVAVKGEIYDFFPDLYGRRQHKAAMLSEDDQYQLALARALVVRPRLLILDEPSRGSGQHFVHKLGDLLVRLNRDIGLTVLLAEQHLPFIRRVADRFCLLHRGRNVAQGRVIQLDEPLLAQWMTPDPAR</sequence>
<accession>A0A485AU21</accession>
<dbReference type="SMART" id="SM00382">
    <property type="entry name" value="AAA"/>
    <property type="match status" value="1"/>
</dbReference>
<comment type="similarity">
    <text evidence="1">Belongs to the ABC transporter superfamily.</text>
</comment>
<evidence type="ECO:0000259" key="6">
    <source>
        <dbReference type="PROSITE" id="PS50893"/>
    </source>
</evidence>
<dbReference type="GO" id="GO:0015807">
    <property type="term" value="P:L-amino acid transport"/>
    <property type="evidence" value="ECO:0007669"/>
    <property type="project" value="TreeGrafter"/>
</dbReference>
<evidence type="ECO:0000256" key="1">
    <source>
        <dbReference type="ARBA" id="ARBA00005417"/>
    </source>
</evidence>
<evidence type="ECO:0000313" key="8">
    <source>
        <dbReference type="Proteomes" id="UP000345637"/>
    </source>
</evidence>
<keyword evidence="5" id="KW-0029">Amino-acid transport</keyword>
<evidence type="ECO:0000256" key="2">
    <source>
        <dbReference type="ARBA" id="ARBA00022448"/>
    </source>
</evidence>
<dbReference type="InterPro" id="IPR027417">
    <property type="entry name" value="P-loop_NTPase"/>
</dbReference>
<keyword evidence="3" id="KW-0547">Nucleotide-binding</keyword>
<evidence type="ECO:0000256" key="3">
    <source>
        <dbReference type="ARBA" id="ARBA00022741"/>
    </source>
</evidence>
<dbReference type="InterPro" id="IPR003593">
    <property type="entry name" value="AAA+_ATPase"/>
</dbReference>
<dbReference type="Gene3D" id="3.40.50.300">
    <property type="entry name" value="P-loop containing nucleotide triphosphate hydrolases"/>
    <property type="match status" value="1"/>
</dbReference>
<organism evidence="7 8">
    <name type="scientific">Raoultella planticola</name>
    <name type="common">Klebsiella planticola</name>
    <dbReference type="NCBI Taxonomy" id="575"/>
    <lineage>
        <taxon>Bacteria</taxon>
        <taxon>Pseudomonadati</taxon>
        <taxon>Pseudomonadota</taxon>
        <taxon>Gammaproteobacteria</taxon>
        <taxon>Enterobacterales</taxon>
        <taxon>Enterobacteriaceae</taxon>
        <taxon>Klebsiella/Raoultella group</taxon>
        <taxon>Raoultella</taxon>
    </lineage>
</organism>
<dbReference type="Pfam" id="PF00005">
    <property type="entry name" value="ABC_tran"/>
    <property type="match status" value="1"/>
</dbReference>
<evidence type="ECO:0000256" key="4">
    <source>
        <dbReference type="ARBA" id="ARBA00022840"/>
    </source>
</evidence>
<reference evidence="7 8" key="1">
    <citation type="submission" date="2019-03" db="EMBL/GenBank/DDBJ databases">
        <authorList>
            <consortium name="Pathogen Informatics"/>
        </authorList>
    </citation>
    <scope>NUCLEOTIDE SEQUENCE [LARGE SCALE GENOMIC DNA]</scope>
    <source>
        <strain evidence="7 8">NCTC12998</strain>
    </source>
</reference>
<keyword evidence="2" id="KW-0813">Transport</keyword>
<protein>
    <submittedName>
        <fullName evidence="7">LIV-I protein F</fullName>
    </submittedName>
</protein>
<name>A0A485AU21_RAOPL</name>
<evidence type="ECO:0000313" key="7">
    <source>
        <dbReference type="EMBL" id="VFS64405.1"/>
    </source>
</evidence>